<dbReference type="PANTHER" id="PTHR34071">
    <property type="entry name" value="5-NITROIMIDAZOLE ANTIBIOTICS RESISTANCE PROTEIN, NIMA-FAMILY-RELATED PROTEIN-RELATED"/>
    <property type="match status" value="1"/>
</dbReference>
<dbReference type="RefSeq" id="WP_131994185.1">
    <property type="nucleotide sequence ID" value="NZ_JACGXM010000018.1"/>
</dbReference>
<name>A0A4R2IDR3_9GAMM</name>
<dbReference type="SUPFAM" id="SSF50475">
    <property type="entry name" value="FMN-binding split barrel"/>
    <property type="match status" value="1"/>
</dbReference>
<reference evidence="1 2" key="1">
    <citation type="journal article" date="2015" name="Stand. Genomic Sci.">
        <title>Genomic Encyclopedia of Bacterial and Archaeal Type Strains, Phase III: the genomes of soil and plant-associated and newly described type strains.</title>
        <authorList>
            <person name="Whitman W.B."/>
            <person name="Woyke T."/>
            <person name="Klenk H.P."/>
            <person name="Zhou Y."/>
            <person name="Lilburn T.G."/>
            <person name="Beck B.J."/>
            <person name="De Vos P."/>
            <person name="Vandamme P."/>
            <person name="Eisen J.A."/>
            <person name="Garrity G."/>
            <person name="Hugenholtz P."/>
            <person name="Kyrpides N.C."/>
        </authorList>
    </citation>
    <scope>NUCLEOTIDE SEQUENCE [LARGE SCALE GENOMIC DNA]</scope>
    <source>
        <strain evidence="1 2">A3</strain>
    </source>
</reference>
<evidence type="ECO:0000313" key="1">
    <source>
        <dbReference type="EMBL" id="TCO41708.1"/>
    </source>
</evidence>
<dbReference type="EMBL" id="SLWQ01000002">
    <property type="protein sequence ID" value="TCO41708.1"/>
    <property type="molecule type" value="Genomic_DNA"/>
</dbReference>
<dbReference type="InterPro" id="IPR012349">
    <property type="entry name" value="Split_barrel_FMN-bd"/>
</dbReference>
<proteinExistence type="predicted"/>
<keyword evidence="2" id="KW-1185">Reference proteome</keyword>
<comment type="caution">
    <text evidence="1">The sequence shown here is derived from an EMBL/GenBank/DDBJ whole genome shotgun (WGS) entry which is preliminary data.</text>
</comment>
<dbReference type="Gene3D" id="2.30.110.10">
    <property type="entry name" value="Electron Transport, Fmn-binding Protein, Chain A"/>
    <property type="match status" value="1"/>
</dbReference>
<sequence length="225" mass="24200">MDVQSETVPRDARHRVERTRARARYDRDTVHAILDAGMLAHVAFSVGGQPFVIPMLYARDGKTIVLHGSIASRLMDELADGVPACIGVTHLDGLVLARSHFDHSVNYRSVVVFGRARAVLDADEKASALSRFVDALIPGRAAESRAADRTELAATQVLRLAIEDASAKIRSGGVKDNPADLALPYWAGVVPMRTRYAMPQPEADLADAALPASVRRLLAADEAAA</sequence>
<evidence type="ECO:0000313" key="2">
    <source>
        <dbReference type="Proteomes" id="UP000294862"/>
    </source>
</evidence>
<gene>
    <name evidence="1" type="ORF">EV148_10258</name>
</gene>
<dbReference type="Proteomes" id="UP000294862">
    <property type="component" value="Unassembled WGS sequence"/>
</dbReference>
<dbReference type="PANTHER" id="PTHR34071:SF2">
    <property type="entry name" value="FLAVIN-NUCLEOTIDE-BINDING PROTEIN"/>
    <property type="match status" value="1"/>
</dbReference>
<protein>
    <submittedName>
        <fullName evidence="1">Nitroimidazol reductase NimA-like FMN-containing flavoprotein (Pyridoxamine 5'-phosphate oxidase superfamily)</fullName>
    </submittedName>
</protein>
<dbReference type="OrthoDB" id="116031at2"/>
<dbReference type="InterPro" id="IPR024747">
    <property type="entry name" value="Pyridox_Oxase-rel"/>
</dbReference>
<dbReference type="AlphaFoldDB" id="A0A4R2IDR3"/>
<accession>A0A4R2IDR3</accession>
<dbReference type="Pfam" id="PF12900">
    <property type="entry name" value="Pyridox_ox_2"/>
    <property type="match status" value="1"/>
</dbReference>
<organism evidence="1 2">
    <name type="scientific">Dokdonella fugitiva</name>
    <dbReference type="NCBI Taxonomy" id="328517"/>
    <lineage>
        <taxon>Bacteria</taxon>
        <taxon>Pseudomonadati</taxon>
        <taxon>Pseudomonadota</taxon>
        <taxon>Gammaproteobacteria</taxon>
        <taxon>Lysobacterales</taxon>
        <taxon>Rhodanobacteraceae</taxon>
        <taxon>Dokdonella</taxon>
    </lineage>
</organism>